<dbReference type="PANTHER" id="PTHR43205:SF7">
    <property type="entry name" value="PROSTAGLANDIN REDUCTASE 1"/>
    <property type="match status" value="1"/>
</dbReference>
<comment type="caution">
    <text evidence="3">The sequence shown here is derived from an EMBL/GenBank/DDBJ whole genome shotgun (WGS) entry which is preliminary data.</text>
</comment>
<dbReference type="RefSeq" id="WP_183954018.1">
    <property type="nucleotide sequence ID" value="NZ_JACIEB010000001.1"/>
</dbReference>
<name>A0A7W6DL64_9SPHN</name>
<dbReference type="InterPro" id="IPR011032">
    <property type="entry name" value="GroES-like_sf"/>
</dbReference>
<dbReference type="InterPro" id="IPR020843">
    <property type="entry name" value="ER"/>
</dbReference>
<dbReference type="InterPro" id="IPR041694">
    <property type="entry name" value="ADH_N_2"/>
</dbReference>
<evidence type="ECO:0000313" key="4">
    <source>
        <dbReference type="Proteomes" id="UP000552757"/>
    </source>
</evidence>
<evidence type="ECO:0000259" key="2">
    <source>
        <dbReference type="SMART" id="SM00829"/>
    </source>
</evidence>
<organism evidence="3 4">
    <name type="scientific">Sphingobium fontiphilum</name>
    <dbReference type="NCBI Taxonomy" id="944425"/>
    <lineage>
        <taxon>Bacteria</taxon>
        <taxon>Pseudomonadati</taxon>
        <taxon>Pseudomonadota</taxon>
        <taxon>Alphaproteobacteria</taxon>
        <taxon>Sphingomonadales</taxon>
        <taxon>Sphingomonadaceae</taxon>
        <taxon>Sphingobium</taxon>
    </lineage>
</organism>
<dbReference type="PANTHER" id="PTHR43205">
    <property type="entry name" value="PROSTAGLANDIN REDUCTASE"/>
    <property type="match status" value="1"/>
</dbReference>
<feature type="domain" description="Enoyl reductase (ER)" evidence="2">
    <location>
        <begin position="34"/>
        <end position="327"/>
    </location>
</feature>
<dbReference type="SUPFAM" id="SSF51735">
    <property type="entry name" value="NAD(P)-binding Rossmann-fold domains"/>
    <property type="match status" value="1"/>
</dbReference>
<dbReference type="GO" id="GO:0016628">
    <property type="term" value="F:oxidoreductase activity, acting on the CH-CH group of donors, NAD or NADP as acceptor"/>
    <property type="evidence" value="ECO:0007669"/>
    <property type="project" value="InterPro"/>
</dbReference>
<keyword evidence="4" id="KW-1185">Reference proteome</keyword>
<dbReference type="InterPro" id="IPR045010">
    <property type="entry name" value="MDR_fam"/>
</dbReference>
<sequence>MRQWRLAERPIGRPLLDSDFALVEAPDPVAGAGRMLLALRWLGFEPAQKGWMESFGGYVAPMEIGEVMRGMGVAEVIESHDGRWPVGTMVAGMTGWRELLVTDGEGFDPCEPDLPPEAMLGVLGIPGLTAWHGMQAIGRPVAGDTVVVSGAAGATGSIAGQLARIAGARVIGIAGGPEKCAWLTQVAGFDAAIDYKAGDVSAALKREASGGIDVVYDNVSGAVLDAMLARIAVGARVVLCGGISRYEQGGRIDGPGNYFNLILRRARMEGYIILDEQPRWPVMRARLAGLLRSGKLVAQQDVVEGFEQAPAALARLFTGANRGKQLLRV</sequence>
<dbReference type="EMBL" id="JACIEB010000001">
    <property type="protein sequence ID" value="MBB3981059.1"/>
    <property type="molecule type" value="Genomic_DNA"/>
</dbReference>
<dbReference type="Pfam" id="PF00107">
    <property type="entry name" value="ADH_zinc_N"/>
    <property type="match status" value="1"/>
</dbReference>
<accession>A0A7W6DL64</accession>
<dbReference type="InterPro" id="IPR013149">
    <property type="entry name" value="ADH-like_C"/>
</dbReference>
<evidence type="ECO:0000256" key="1">
    <source>
        <dbReference type="ARBA" id="ARBA00023002"/>
    </source>
</evidence>
<dbReference type="SUPFAM" id="SSF50129">
    <property type="entry name" value="GroES-like"/>
    <property type="match status" value="1"/>
</dbReference>
<dbReference type="CDD" id="cd05288">
    <property type="entry name" value="PGDH"/>
    <property type="match status" value="1"/>
</dbReference>
<dbReference type="FunFam" id="3.40.50.720:FF:000121">
    <property type="entry name" value="Prostaglandin reductase 2"/>
    <property type="match status" value="1"/>
</dbReference>
<dbReference type="Gene3D" id="3.90.180.10">
    <property type="entry name" value="Medium-chain alcohol dehydrogenases, catalytic domain"/>
    <property type="match status" value="1"/>
</dbReference>
<evidence type="ECO:0000313" key="3">
    <source>
        <dbReference type="EMBL" id="MBB3981059.1"/>
    </source>
</evidence>
<dbReference type="SMART" id="SM00829">
    <property type="entry name" value="PKS_ER"/>
    <property type="match status" value="1"/>
</dbReference>
<dbReference type="InterPro" id="IPR036291">
    <property type="entry name" value="NAD(P)-bd_dom_sf"/>
</dbReference>
<protein>
    <recommendedName>
        <fullName evidence="2">Enoyl reductase (ER) domain-containing protein</fullName>
    </recommendedName>
</protein>
<dbReference type="Pfam" id="PF16884">
    <property type="entry name" value="ADH_N_2"/>
    <property type="match status" value="1"/>
</dbReference>
<gene>
    <name evidence="3" type="ORF">GGR44_000690</name>
</gene>
<dbReference type="Proteomes" id="UP000552757">
    <property type="component" value="Unassembled WGS sequence"/>
</dbReference>
<keyword evidence="1" id="KW-0560">Oxidoreductase</keyword>
<proteinExistence type="predicted"/>
<dbReference type="AlphaFoldDB" id="A0A7W6DL64"/>
<reference evidence="3 4" key="1">
    <citation type="submission" date="2020-08" db="EMBL/GenBank/DDBJ databases">
        <title>Genomic Encyclopedia of Type Strains, Phase IV (KMG-IV): sequencing the most valuable type-strain genomes for metagenomic binning, comparative biology and taxonomic classification.</title>
        <authorList>
            <person name="Goeker M."/>
        </authorList>
    </citation>
    <scope>NUCLEOTIDE SEQUENCE [LARGE SCALE GENOMIC DNA]</scope>
    <source>
        <strain evidence="3 4">DSM 29348</strain>
    </source>
</reference>
<dbReference type="Gene3D" id="3.40.50.720">
    <property type="entry name" value="NAD(P)-binding Rossmann-like Domain"/>
    <property type="match status" value="1"/>
</dbReference>